<accession>A0ABW0ZRQ7</accession>
<dbReference type="Proteomes" id="UP001596074">
    <property type="component" value="Unassembled WGS sequence"/>
</dbReference>
<organism evidence="2 3">
    <name type="scientific">Actinomadura rugatobispora</name>
    <dbReference type="NCBI Taxonomy" id="1994"/>
    <lineage>
        <taxon>Bacteria</taxon>
        <taxon>Bacillati</taxon>
        <taxon>Actinomycetota</taxon>
        <taxon>Actinomycetes</taxon>
        <taxon>Streptosporangiales</taxon>
        <taxon>Thermomonosporaceae</taxon>
        <taxon>Actinomadura</taxon>
    </lineage>
</organism>
<dbReference type="RefSeq" id="WP_378280143.1">
    <property type="nucleotide sequence ID" value="NZ_JBHSON010000004.1"/>
</dbReference>
<sequence>MATTESSWRSKEKHMSEGQTAINKATWHRGSQAVNSGDADLISATFDEVFDPDVVIRTPLPIGMTGVGAIKEVFTKLLGAFPDLHVTIEDVIAEGDKVVSRNTVSGTHQGEYMGIPPTGKTVTWKEIMIARFEDGRVTETWGVVDVLAQMRQLGVIPAGPS</sequence>
<dbReference type="InterPro" id="IPR032710">
    <property type="entry name" value="NTF2-like_dom_sf"/>
</dbReference>
<dbReference type="PANTHER" id="PTHR38436:SF1">
    <property type="entry name" value="ESTER CYCLASE"/>
    <property type="match status" value="1"/>
</dbReference>
<reference evidence="3" key="1">
    <citation type="journal article" date="2019" name="Int. J. Syst. Evol. Microbiol.">
        <title>The Global Catalogue of Microorganisms (GCM) 10K type strain sequencing project: providing services to taxonomists for standard genome sequencing and annotation.</title>
        <authorList>
            <consortium name="The Broad Institute Genomics Platform"/>
            <consortium name="The Broad Institute Genome Sequencing Center for Infectious Disease"/>
            <person name="Wu L."/>
            <person name="Ma J."/>
        </authorList>
    </citation>
    <scope>NUCLEOTIDE SEQUENCE [LARGE SCALE GENOMIC DNA]</scope>
    <source>
        <strain evidence="3">KCTC 42087</strain>
    </source>
</reference>
<proteinExistence type="predicted"/>
<dbReference type="Pfam" id="PF07366">
    <property type="entry name" value="SnoaL"/>
    <property type="match status" value="1"/>
</dbReference>
<dbReference type="Gene3D" id="3.10.450.50">
    <property type="match status" value="1"/>
</dbReference>
<comment type="caution">
    <text evidence="2">The sequence shown here is derived from an EMBL/GenBank/DDBJ whole genome shotgun (WGS) entry which is preliminary data.</text>
</comment>
<evidence type="ECO:0000256" key="1">
    <source>
        <dbReference type="SAM" id="MobiDB-lite"/>
    </source>
</evidence>
<keyword evidence="3" id="KW-1185">Reference proteome</keyword>
<gene>
    <name evidence="2" type="ORF">ACFPZN_03760</name>
</gene>
<evidence type="ECO:0000313" key="2">
    <source>
        <dbReference type="EMBL" id="MFC5744726.1"/>
    </source>
</evidence>
<dbReference type="InterPro" id="IPR009959">
    <property type="entry name" value="Cyclase_SnoaL-like"/>
</dbReference>
<dbReference type="EMBL" id="JBHSON010000004">
    <property type="protein sequence ID" value="MFC5744726.1"/>
    <property type="molecule type" value="Genomic_DNA"/>
</dbReference>
<feature type="region of interest" description="Disordered" evidence="1">
    <location>
        <begin position="1"/>
        <end position="29"/>
    </location>
</feature>
<protein>
    <submittedName>
        <fullName evidence="2">Ester cyclase</fullName>
    </submittedName>
</protein>
<name>A0ABW0ZRQ7_9ACTN</name>
<dbReference type="SUPFAM" id="SSF54427">
    <property type="entry name" value="NTF2-like"/>
    <property type="match status" value="1"/>
</dbReference>
<evidence type="ECO:0000313" key="3">
    <source>
        <dbReference type="Proteomes" id="UP001596074"/>
    </source>
</evidence>
<dbReference type="PANTHER" id="PTHR38436">
    <property type="entry name" value="POLYKETIDE CYCLASE SNOAL-LIKE DOMAIN"/>
    <property type="match status" value="1"/>
</dbReference>